<dbReference type="RefSeq" id="WP_152212429.1">
    <property type="nucleotide sequence ID" value="NZ_WFLN01000005.1"/>
</dbReference>
<dbReference type="FunFam" id="3.90.76.10:FF:000001">
    <property type="entry name" value="Oligopeptide ABC transporter substrate-binding protein"/>
    <property type="match status" value="1"/>
</dbReference>
<protein>
    <recommendedName>
        <fullName evidence="6">Solute-binding protein family 5 domain-containing protein</fullName>
    </recommendedName>
</protein>
<dbReference type="Pfam" id="PF00496">
    <property type="entry name" value="SBP_bac_5"/>
    <property type="match status" value="1"/>
</dbReference>
<dbReference type="InterPro" id="IPR039424">
    <property type="entry name" value="SBP_5"/>
</dbReference>
<dbReference type="InterPro" id="IPR000914">
    <property type="entry name" value="SBP_5_dom"/>
</dbReference>
<evidence type="ECO:0000256" key="4">
    <source>
        <dbReference type="ARBA" id="ARBA00022729"/>
    </source>
</evidence>
<dbReference type="InterPro" id="IPR030678">
    <property type="entry name" value="Peptide/Ni-bd"/>
</dbReference>
<comment type="caution">
    <text evidence="7">The sequence shown here is derived from an EMBL/GenBank/DDBJ whole genome shotgun (WGS) entry which is preliminary data.</text>
</comment>
<dbReference type="Proteomes" id="UP000442694">
    <property type="component" value="Unassembled WGS sequence"/>
</dbReference>
<keyword evidence="8" id="KW-1185">Reference proteome</keyword>
<dbReference type="PANTHER" id="PTHR30290">
    <property type="entry name" value="PERIPLASMIC BINDING COMPONENT OF ABC TRANSPORTER"/>
    <property type="match status" value="1"/>
</dbReference>
<sequence length="541" mass="62278">MLKLLFFSVIPFLLSQNVFASLLKDAQAAKVQELNISMFDNPKSLDPIRCNETTCDLILLQLFEGLVMIGDSGTVEGASAESWKISNAGKTYTFTLRKNLKWSDGSKLTAYDFEYSLKRLVDPKMASEFAALLENVVNGKEIILGNKKSNLLGVTALDDLTLEINLEQPMVHFLQSLTMHHTFPVQKKNVEEKSKGEADFTEPSKLVSNGAFKLTTVKISDKIIIEKNINYWNADSVHLTKVNFISFNDMMTQYKMYQTGQIDITEGIPVELYHKIKEKYKNEFKSNPFLACYYYVFNTKKEVFKNKNLRQALSIAVDRDAITKKILGSGQRSLYDFVPYGINAYTQAKPYWLDWPREKQLEEARKLYKEAGYSERKPLTINISYNTLDVNRKIATAISSMWKKELGVNAILQNEEWKTLLDRRINGDFDLLRYSYVADIDDAINYLVQLRSNDPQNDARFSNKEYDQLVNAAMIELNLQKRRDLLEKAGKILVDEAPLIPIFSNKNNFLQKPYIVGFKKNNLMQYFLTGVYLKEKDKFIN</sequence>
<dbReference type="FunFam" id="3.10.105.10:FF:000001">
    <property type="entry name" value="Oligopeptide ABC transporter, oligopeptide-binding protein"/>
    <property type="match status" value="1"/>
</dbReference>
<evidence type="ECO:0000313" key="7">
    <source>
        <dbReference type="EMBL" id="KAB8032190.1"/>
    </source>
</evidence>
<dbReference type="EMBL" id="WFLN01000005">
    <property type="protein sequence ID" value="KAB8032190.1"/>
    <property type="molecule type" value="Genomic_DNA"/>
</dbReference>
<dbReference type="GO" id="GO:0030288">
    <property type="term" value="C:outer membrane-bounded periplasmic space"/>
    <property type="evidence" value="ECO:0007669"/>
    <property type="project" value="TreeGrafter"/>
</dbReference>
<evidence type="ECO:0000313" key="8">
    <source>
        <dbReference type="Proteomes" id="UP000442694"/>
    </source>
</evidence>
<name>A0A833JE45_9BACT</name>
<evidence type="ECO:0000256" key="2">
    <source>
        <dbReference type="ARBA" id="ARBA00005695"/>
    </source>
</evidence>
<dbReference type="AlphaFoldDB" id="A0A833JE45"/>
<comment type="subcellular location">
    <subcellularLocation>
        <location evidence="1">Cell envelope</location>
    </subcellularLocation>
</comment>
<feature type="chain" id="PRO_5032671538" description="Solute-binding protein family 5 domain-containing protein" evidence="5">
    <location>
        <begin position="21"/>
        <end position="541"/>
    </location>
</feature>
<proteinExistence type="inferred from homology"/>
<dbReference type="PIRSF" id="PIRSF002741">
    <property type="entry name" value="MppA"/>
    <property type="match status" value="1"/>
</dbReference>
<dbReference type="GO" id="GO:1904680">
    <property type="term" value="F:peptide transmembrane transporter activity"/>
    <property type="evidence" value="ECO:0007669"/>
    <property type="project" value="TreeGrafter"/>
</dbReference>
<accession>A0A833JE45</accession>
<dbReference type="PANTHER" id="PTHR30290:SF10">
    <property type="entry name" value="PERIPLASMIC OLIGOPEPTIDE-BINDING PROTEIN-RELATED"/>
    <property type="match status" value="1"/>
</dbReference>
<keyword evidence="3" id="KW-0813">Transport</keyword>
<evidence type="ECO:0000256" key="1">
    <source>
        <dbReference type="ARBA" id="ARBA00004196"/>
    </source>
</evidence>
<dbReference type="GO" id="GO:0015833">
    <property type="term" value="P:peptide transport"/>
    <property type="evidence" value="ECO:0007669"/>
    <property type="project" value="TreeGrafter"/>
</dbReference>
<evidence type="ECO:0000256" key="3">
    <source>
        <dbReference type="ARBA" id="ARBA00022448"/>
    </source>
</evidence>
<gene>
    <name evidence="7" type="ORF">GCL57_05965</name>
</gene>
<evidence type="ECO:0000256" key="5">
    <source>
        <dbReference type="SAM" id="SignalP"/>
    </source>
</evidence>
<comment type="similarity">
    <text evidence="2">Belongs to the bacterial solute-binding protein 5 family.</text>
</comment>
<feature type="signal peptide" evidence="5">
    <location>
        <begin position="1"/>
        <end position="20"/>
    </location>
</feature>
<dbReference type="Gene3D" id="3.90.76.10">
    <property type="entry name" value="Dipeptide-binding Protein, Domain 1"/>
    <property type="match status" value="1"/>
</dbReference>
<keyword evidence="4 5" id="KW-0732">Signal</keyword>
<dbReference type="Gene3D" id="3.40.190.10">
    <property type="entry name" value="Periplasmic binding protein-like II"/>
    <property type="match status" value="1"/>
</dbReference>
<dbReference type="GO" id="GO:0043190">
    <property type="term" value="C:ATP-binding cassette (ABC) transporter complex"/>
    <property type="evidence" value="ECO:0007669"/>
    <property type="project" value="InterPro"/>
</dbReference>
<reference evidence="7 8" key="1">
    <citation type="submission" date="2019-10" db="EMBL/GenBank/DDBJ databases">
        <title>New genus of Silvanigrellaceae.</title>
        <authorList>
            <person name="Pitt A."/>
            <person name="Hahn M.W."/>
        </authorList>
    </citation>
    <scope>NUCLEOTIDE SEQUENCE [LARGE SCALE GENOMIC DNA]</scope>
    <source>
        <strain evidence="7 8">33A1-SZDP</strain>
    </source>
</reference>
<dbReference type="SUPFAM" id="SSF53850">
    <property type="entry name" value="Periplasmic binding protein-like II"/>
    <property type="match status" value="1"/>
</dbReference>
<feature type="domain" description="Solute-binding protein family 5" evidence="6">
    <location>
        <begin position="75"/>
        <end position="457"/>
    </location>
</feature>
<evidence type="ECO:0000259" key="6">
    <source>
        <dbReference type="Pfam" id="PF00496"/>
    </source>
</evidence>
<dbReference type="CDD" id="cd08504">
    <property type="entry name" value="PBP2_OppA"/>
    <property type="match status" value="1"/>
</dbReference>
<dbReference type="Gene3D" id="3.10.105.10">
    <property type="entry name" value="Dipeptide-binding Protein, Domain 3"/>
    <property type="match status" value="1"/>
</dbReference>
<organism evidence="7 8">
    <name type="scientific">Fluviispira multicolorata</name>
    <dbReference type="NCBI Taxonomy" id="2654512"/>
    <lineage>
        <taxon>Bacteria</taxon>
        <taxon>Pseudomonadati</taxon>
        <taxon>Bdellovibrionota</taxon>
        <taxon>Oligoflexia</taxon>
        <taxon>Silvanigrellales</taxon>
        <taxon>Silvanigrellaceae</taxon>
        <taxon>Fluviispira</taxon>
    </lineage>
</organism>